<proteinExistence type="predicted"/>
<evidence type="ECO:0000313" key="2">
    <source>
        <dbReference type="EMBL" id="SDA00356.1"/>
    </source>
</evidence>
<dbReference type="EMBL" id="FMWP01000107">
    <property type="protein sequence ID" value="SDA00356.1"/>
    <property type="molecule type" value="Genomic_DNA"/>
</dbReference>
<evidence type="ECO:0000313" key="3">
    <source>
        <dbReference type="Proteomes" id="UP000249723"/>
    </source>
</evidence>
<dbReference type="AlphaFoldDB" id="A0A2X0KAH9"/>
<protein>
    <submittedName>
        <fullName evidence="2">BZ3500_MvSof-1268-A1-R1_Chr9g10594 protein</fullName>
    </submittedName>
</protein>
<feature type="compositionally biased region" description="Basic and acidic residues" evidence="1">
    <location>
        <begin position="45"/>
        <end position="78"/>
    </location>
</feature>
<feature type="region of interest" description="Disordered" evidence="1">
    <location>
        <begin position="27"/>
        <end position="78"/>
    </location>
</feature>
<organism evidence="2 3">
    <name type="scientific">Microbotryum saponariae</name>
    <dbReference type="NCBI Taxonomy" id="289078"/>
    <lineage>
        <taxon>Eukaryota</taxon>
        <taxon>Fungi</taxon>
        <taxon>Dikarya</taxon>
        <taxon>Basidiomycota</taxon>
        <taxon>Pucciniomycotina</taxon>
        <taxon>Microbotryomycetes</taxon>
        <taxon>Microbotryales</taxon>
        <taxon>Microbotryaceae</taxon>
        <taxon>Microbotryum</taxon>
    </lineage>
</organism>
<reference evidence="3" key="1">
    <citation type="submission" date="2016-10" db="EMBL/GenBank/DDBJ databases">
        <authorList>
            <person name="Jeantristanb JTB J.-T."/>
            <person name="Ricardo R."/>
        </authorList>
    </citation>
    <scope>NUCLEOTIDE SEQUENCE [LARGE SCALE GENOMIC DNA]</scope>
</reference>
<sequence length="78" mass="8394">MTMLVVAAPGFSNRTCPNIPIAMGVLGVIPDGDRDRRSTNGADDGPDRDRVQQRKQEASTRSSVRDLQGRGLGVRDGE</sequence>
<evidence type="ECO:0000256" key="1">
    <source>
        <dbReference type="SAM" id="MobiDB-lite"/>
    </source>
</evidence>
<dbReference type="Proteomes" id="UP000249723">
    <property type="component" value="Unassembled WGS sequence"/>
</dbReference>
<accession>A0A2X0KAH9</accession>
<gene>
    <name evidence="2" type="ORF">BZ3500_MVSOF-1268-A1-R1_CHR9G10594</name>
</gene>
<keyword evidence="3" id="KW-1185">Reference proteome</keyword>
<name>A0A2X0KAH9_9BASI</name>